<gene>
    <name evidence="2" type="ORF">GS4_35_00150</name>
</gene>
<dbReference type="eggNOG" id="COG2755">
    <property type="taxonomic scope" value="Bacteria"/>
</dbReference>
<reference evidence="2 3" key="1">
    <citation type="submission" date="2013-01" db="EMBL/GenBank/DDBJ databases">
        <title>Whole genome shotgun sequence of Gordonia soli NBRC 108243.</title>
        <authorList>
            <person name="Isaki-Nakamura S."/>
            <person name="Hosoyama A."/>
            <person name="Tsuchikane K."/>
            <person name="Ando Y."/>
            <person name="Baba S."/>
            <person name="Ohji S."/>
            <person name="Hamada M."/>
            <person name="Tamura T."/>
            <person name="Yamazoe A."/>
            <person name="Yamazaki S."/>
            <person name="Fujita N."/>
        </authorList>
    </citation>
    <scope>NUCLEOTIDE SEQUENCE [LARGE SCALE GENOMIC DNA]</scope>
    <source>
        <strain evidence="2 3">NBRC 108243</strain>
    </source>
</reference>
<comment type="caution">
    <text evidence="2">The sequence shown here is derived from an EMBL/GenBank/DDBJ whole genome shotgun (WGS) entry which is preliminary data.</text>
</comment>
<evidence type="ECO:0000259" key="1">
    <source>
        <dbReference type="Pfam" id="PF13472"/>
    </source>
</evidence>
<dbReference type="Proteomes" id="UP000011666">
    <property type="component" value="Unassembled WGS sequence"/>
</dbReference>
<dbReference type="Gene3D" id="3.40.50.1110">
    <property type="entry name" value="SGNH hydrolase"/>
    <property type="match status" value="1"/>
</dbReference>
<dbReference type="PANTHER" id="PTHR30383">
    <property type="entry name" value="THIOESTERASE 1/PROTEASE 1/LYSOPHOSPHOLIPASE L1"/>
    <property type="match status" value="1"/>
</dbReference>
<dbReference type="InterPro" id="IPR013830">
    <property type="entry name" value="SGNH_hydro"/>
</dbReference>
<dbReference type="Pfam" id="PF13472">
    <property type="entry name" value="Lipase_GDSL_2"/>
    <property type="match status" value="1"/>
</dbReference>
<dbReference type="EMBL" id="BANX01000035">
    <property type="protein sequence ID" value="GAC70439.1"/>
    <property type="molecule type" value="Genomic_DNA"/>
</dbReference>
<protein>
    <recommendedName>
        <fullName evidence="1">SGNH hydrolase-type esterase domain-containing protein</fullName>
    </recommendedName>
</protein>
<dbReference type="InterPro" id="IPR051532">
    <property type="entry name" value="Ester_Hydrolysis_Enzymes"/>
</dbReference>
<dbReference type="AlphaFoldDB" id="M0QPY5"/>
<evidence type="ECO:0000313" key="3">
    <source>
        <dbReference type="Proteomes" id="UP000011666"/>
    </source>
</evidence>
<dbReference type="GO" id="GO:0004622">
    <property type="term" value="F:phosphatidylcholine lysophospholipase activity"/>
    <property type="evidence" value="ECO:0007669"/>
    <property type="project" value="TreeGrafter"/>
</dbReference>
<dbReference type="PANTHER" id="PTHR30383:SF5">
    <property type="entry name" value="SGNH HYDROLASE-TYPE ESTERASE DOMAIN-CONTAINING PROTEIN"/>
    <property type="match status" value="1"/>
</dbReference>
<evidence type="ECO:0000313" key="2">
    <source>
        <dbReference type="EMBL" id="GAC70439.1"/>
    </source>
</evidence>
<feature type="domain" description="SGNH hydrolase-type esterase" evidence="1">
    <location>
        <begin position="83"/>
        <end position="262"/>
    </location>
</feature>
<dbReference type="InterPro" id="IPR036514">
    <property type="entry name" value="SGNH_hydro_sf"/>
</dbReference>
<sequence>MDPRSLRDSRILRDVGATLAATAASAGASWAAYNYLSSQAAAARSVIPHRTDNAPDGDGLYLPDGTGPHRVTRDALIDLHLTVFGDSTAAGLGVETADETPGVLVARRVSAETGKTIRYSNKAIVGATSKGLAAQIDAMIIAHERPDVAVILIGANDVTAKNGVPSSARRLGAAVARLVAIDAKVVVGTCPDFGVITAIPQPLRSVLRRWGLQLAAAQRSAVRGAGGRAVPLADLLAKEFLAEPDNMFSPDRYHPSAAGYALAADLLIPEVLAAIGEWGPAPLPTPPEVSEAVENNRLLARFRKLVK</sequence>
<accession>M0QPY5</accession>
<name>M0QPY5_9ACTN</name>
<organism evidence="2 3">
    <name type="scientific">Gordonia soli NBRC 108243</name>
    <dbReference type="NCBI Taxonomy" id="1223545"/>
    <lineage>
        <taxon>Bacteria</taxon>
        <taxon>Bacillati</taxon>
        <taxon>Actinomycetota</taxon>
        <taxon>Actinomycetes</taxon>
        <taxon>Mycobacteriales</taxon>
        <taxon>Gordoniaceae</taxon>
        <taxon>Gordonia</taxon>
    </lineage>
</organism>
<dbReference type="CDD" id="cd01836">
    <property type="entry name" value="FeeA_FeeB_like"/>
    <property type="match status" value="1"/>
</dbReference>
<proteinExistence type="predicted"/>
<dbReference type="SUPFAM" id="SSF52266">
    <property type="entry name" value="SGNH hydrolase"/>
    <property type="match status" value="1"/>
</dbReference>
<keyword evidence="3" id="KW-1185">Reference proteome</keyword>
<dbReference type="STRING" id="1223545.GS4_35_00150"/>